<sequence>MKGKNDEENEEITGEKGKRERPDEKLKKRRDIEEVTKSKLVQGFPYHVLLMAQLLREAIRFIEQKCVAFTQASSPPDERLTGDLVVGQ</sequence>
<organism evidence="2 3">
    <name type="scientific">Pleurodeles waltl</name>
    <name type="common">Iberian ribbed newt</name>
    <dbReference type="NCBI Taxonomy" id="8319"/>
    <lineage>
        <taxon>Eukaryota</taxon>
        <taxon>Metazoa</taxon>
        <taxon>Chordata</taxon>
        <taxon>Craniata</taxon>
        <taxon>Vertebrata</taxon>
        <taxon>Euteleostomi</taxon>
        <taxon>Amphibia</taxon>
        <taxon>Batrachia</taxon>
        <taxon>Caudata</taxon>
        <taxon>Salamandroidea</taxon>
        <taxon>Salamandridae</taxon>
        <taxon>Pleurodelinae</taxon>
        <taxon>Pleurodeles</taxon>
    </lineage>
</organism>
<protein>
    <recommendedName>
        <fullName evidence="4">Histone H2A/H2B/H3 domain-containing protein</fullName>
    </recommendedName>
</protein>
<dbReference type="EMBL" id="JANPWB010000009">
    <property type="protein sequence ID" value="KAJ1156161.1"/>
    <property type="molecule type" value="Genomic_DNA"/>
</dbReference>
<dbReference type="AlphaFoldDB" id="A0AAV7RX20"/>
<accession>A0AAV7RX20</accession>
<dbReference type="Proteomes" id="UP001066276">
    <property type="component" value="Chromosome 5"/>
</dbReference>
<evidence type="ECO:0000313" key="2">
    <source>
        <dbReference type="EMBL" id="KAJ1156161.1"/>
    </source>
</evidence>
<evidence type="ECO:0000256" key="1">
    <source>
        <dbReference type="SAM" id="MobiDB-lite"/>
    </source>
</evidence>
<reference evidence="2" key="1">
    <citation type="journal article" date="2022" name="bioRxiv">
        <title>Sequencing and chromosome-scale assembly of the giantPleurodeles waltlgenome.</title>
        <authorList>
            <person name="Brown T."/>
            <person name="Elewa A."/>
            <person name="Iarovenko S."/>
            <person name="Subramanian E."/>
            <person name="Araus A.J."/>
            <person name="Petzold A."/>
            <person name="Susuki M."/>
            <person name="Suzuki K.-i.T."/>
            <person name="Hayashi T."/>
            <person name="Toyoda A."/>
            <person name="Oliveira C."/>
            <person name="Osipova E."/>
            <person name="Leigh N.D."/>
            <person name="Simon A."/>
            <person name="Yun M.H."/>
        </authorList>
    </citation>
    <scope>NUCLEOTIDE SEQUENCE</scope>
    <source>
        <strain evidence="2">20211129_DDA</strain>
        <tissue evidence="2">Liver</tissue>
    </source>
</reference>
<keyword evidence="3" id="KW-1185">Reference proteome</keyword>
<feature type="region of interest" description="Disordered" evidence="1">
    <location>
        <begin position="1"/>
        <end position="30"/>
    </location>
</feature>
<evidence type="ECO:0008006" key="4">
    <source>
        <dbReference type="Google" id="ProtNLM"/>
    </source>
</evidence>
<evidence type="ECO:0000313" key="3">
    <source>
        <dbReference type="Proteomes" id="UP001066276"/>
    </source>
</evidence>
<gene>
    <name evidence="2" type="ORF">NDU88_008885</name>
</gene>
<feature type="compositionally biased region" description="Basic and acidic residues" evidence="1">
    <location>
        <begin position="13"/>
        <end position="30"/>
    </location>
</feature>
<comment type="caution">
    <text evidence="2">The sequence shown here is derived from an EMBL/GenBank/DDBJ whole genome shotgun (WGS) entry which is preliminary data.</text>
</comment>
<name>A0AAV7RX20_PLEWA</name>
<proteinExistence type="predicted"/>